<dbReference type="Pfam" id="PF04961">
    <property type="entry name" value="FTCD_C"/>
    <property type="match status" value="1"/>
</dbReference>
<dbReference type="Pfam" id="PF02971">
    <property type="entry name" value="FTCD"/>
    <property type="match status" value="1"/>
</dbReference>
<comment type="similarity">
    <text evidence="5">In the C-terminal section; belongs to the cyclodeaminase/cyclohydrolase family.</text>
</comment>
<evidence type="ECO:0000256" key="10">
    <source>
        <dbReference type="ARBA" id="ARBA00022679"/>
    </source>
</evidence>
<evidence type="ECO:0000259" key="21">
    <source>
        <dbReference type="SMART" id="SM01221"/>
    </source>
</evidence>
<dbReference type="InterPro" id="IPR013802">
    <property type="entry name" value="Formiminotransferase_C"/>
</dbReference>
<dbReference type="AlphaFoldDB" id="A0A7V0LVF5"/>
<comment type="pathway">
    <text evidence="3">Amino-acid degradation; L-histidine degradation into L-glutamate; L-glutamate from N-formimidoyl-L-glutamate (transferase route): step 1/1.</text>
</comment>
<dbReference type="SMART" id="SM01222">
    <property type="entry name" value="FTCD_N"/>
    <property type="match status" value="1"/>
</dbReference>
<keyword evidence="12" id="KW-0290">Folate-binding</keyword>
<dbReference type="InterPro" id="IPR037070">
    <property type="entry name" value="Formiminotransferase_C_sf"/>
</dbReference>
<dbReference type="EMBL" id="DRDR01000165">
    <property type="protein sequence ID" value="HDL60555.1"/>
    <property type="molecule type" value="Genomic_DNA"/>
</dbReference>
<keyword evidence="16" id="KW-0511">Multifunctional enzyme</keyword>
<dbReference type="SUPFAM" id="SSF101262">
    <property type="entry name" value="Methenyltetrahydrofolate cyclohydrolase-like"/>
    <property type="match status" value="1"/>
</dbReference>
<dbReference type="InterPro" id="IPR004227">
    <property type="entry name" value="Formiminotransferase_cat"/>
</dbReference>
<comment type="similarity">
    <text evidence="4">In the N-terminal section; belongs to the formiminotransferase family.</text>
</comment>
<dbReference type="InterPro" id="IPR051623">
    <property type="entry name" value="FTCD"/>
</dbReference>
<evidence type="ECO:0000256" key="15">
    <source>
        <dbReference type="ARBA" id="ARBA00023239"/>
    </source>
</evidence>
<evidence type="ECO:0000256" key="4">
    <source>
        <dbReference type="ARBA" id="ARBA00008297"/>
    </source>
</evidence>
<evidence type="ECO:0000256" key="18">
    <source>
        <dbReference type="ARBA" id="ARBA00025915"/>
    </source>
</evidence>
<dbReference type="Proteomes" id="UP000886381">
    <property type="component" value="Unassembled WGS sequence"/>
</dbReference>
<dbReference type="PANTHER" id="PTHR12234">
    <property type="entry name" value="FORMIMINOTRANSFERASE-CYCLODEAMINASE"/>
    <property type="match status" value="1"/>
</dbReference>
<dbReference type="EC" id="2.1.2.5" evidence="6"/>
<evidence type="ECO:0000256" key="2">
    <source>
        <dbReference type="ARBA" id="ARBA00004555"/>
    </source>
</evidence>
<dbReference type="InterPro" id="IPR007044">
    <property type="entry name" value="Cyclodeamin/CycHdrlase"/>
</dbReference>
<dbReference type="SMART" id="SM01221">
    <property type="entry name" value="FTCD"/>
    <property type="match status" value="1"/>
</dbReference>
<dbReference type="GO" id="GO:0005814">
    <property type="term" value="C:centriole"/>
    <property type="evidence" value="ECO:0007669"/>
    <property type="project" value="UniProtKB-SubCell"/>
</dbReference>
<accession>A0A7V0LVF5</accession>
<dbReference type="GO" id="GO:0030412">
    <property type="term" value="F:formimidoyltetrahydrofolate cyclodeaminase activity"/>
    <property type="evidence" value="ECO:0007669"/>
    <property type="project" value="UniProtKB-EC"/>
</dbReference>
<evidence type="ECO:0000256" key="3">
    <source>
        <dbReference type="ARBA" id="ARBA00005082"/>
    </source>
</evidence>
<dbReference type="SUPFAM" id="SSF55116">
    <property type="entry name" value="Formiminotransferase domain of formiminotransferase-cyclodeaminase"/>
    <property type="match status" value="2"/>
</dbReference>
<dbReference type="EC" id="4.3.1.4" evidence="7"/>
<dbReference type="Gene3D" id="3.30.990.10">
    <property type="entry name" value="Formiminotransferase, N-terminal subdomain"/>
    <property type="match status" value="1"/>
</dbReference>
<keyword evidence="9" id="KW-0963">Cytoplasm</keyword>
<evidence type="ECO:0000256" key="9">
    <source>
        <dbReference type="ARBA" id="ARBA00022490"/>
    </source>
</evidence>
<dbReference type="Pfam" id="PF07837">
    <property type="entry name" value="FTCD_N"/>
    <property type="match status" value="1"/>
</dbReference>
<comment type="caution">
    <text evidence="23">The sequence shown here is derived from an EMBL/GenBank/DDBJ whole genome shotgun (WGS) entry which is preliminary data.</text>
</comment>
<comment type="subunit">
    <text evidence="18">Homooctamer, including four polyglutamate binding sites. The subunits are arranged as a tetramer of dimers, and form a planar ring-shaped structure.</text>
</comment>
<evidence type="ECO:0000256" key="11">
    <source>
        <dbReference type="ARBA" id="ARBA00022808"/>
    </source>
</evidence>
<dbReference type="InterPro" id="IPR037064">
    <property type="entry name" value="Formiminotransferase_N_sf"/>
</dbReference>
<evidence type="ECO:0000256" key="8">
    <source>
        <dbReference type="ARBA" id="ARBA00017787"/>
    </source>
</evidence>
<evidence type="ECO:0000313" key="23">
    <source>
        <dbReference type="EMBL" id="HDL60555.1"/>
    </source>
</evidence>
<sequence length="551" mass="61103">MKKIVECVPNFSEGRNMNVINAIAKEIKETEGVKLLDVDPGAATNRTVITFAGTPEGVKEAAFKAIKKAAELIDMRKHKGEHPRIGAADVVPFVPVSGVTMEECVQIAHEVAKRVAEELKIPVYLYEEAATKPERRDLANIRKGEYEGLAEKLKDPEWRPDYGEPVFNPQSGATVIGAREFLIAYNVNLNTRDKKLAHKIAKVIREKGYKAKDDQGNKIQVPGKLKKVKAIGWYIEEYGIAQVSINLTNYKITPLWKVFEACEEEAQKLGLRVTGSEIVGLIPKQALLDVGRHYLKKQGKNPGVPEEELIHIAIKSLGLDDISPFDPREKIIEYKLEEPGDRRLEKMVLRDFVNELSTDSPAPGGGSVSALSGALSAALSSMVANLTHGKKGYEEHNELMEEIALKAQELKDKYLQFIDEDTRAFNLVMEAFRLPKKTEEDKKIREKKIEEATKEATGVPLKVLETTLELLNLAEVVADKGNVNSVSDAGVAALQAKACAEGAYLNVIINLQGLSDQQFVEEAKNRAETLLQEIQQKATTIYEKVKEKIGE</sequence>
<dbReference type="PANTHER" id="PTHR12234:SF0">
    <property type="entry name" value="FORMIMIDOYLTRANSFERASE-CYCLODEAMINASE"/>
    <property type="match status" value="1"/>
</dbReference>
<feature type="domain" description="Formiminotransferase C-terminal subdomain" evidence="21">
    <location>
        <begin position="181"/>
        <end position="335"/>
    </location>
</feature>
<keyword evidence="10 23" id="KW-0808">Transferase</keyword>
<dbReference type="FunFam" id="3.30.990.10:FF:000001">
    <property type="entry name" value="Formimidoyltransferase cyclodeaminase"/>
    <property type="match status" value="1"/>
</dbReference>
<dbReference type="GO" id="GO:0005542">
    <property type="term" value="F:folic acid binding"/>
    <property type="evidence" value="ECO:0007669"/>
    <property type="project" value="UniProtKB-KW"/>
</dbReference>
<dbReference type="GO" id="GO:0019556">
    <property type="term" value="P:L-histidine catabolic process to glutamate and formamide"/>
    <property type="evidence" value="ECO:0007669"/>
    <property type="project" value="UniProtKB-UniPathway"/>
</dbReference>
<evidence type="ECO:0000256" key="17">
    <source>
        <dbReference type="ARBA" id="ARBA00025506"/>
    </source>
</evidence>
<evidence type="ECO:0000256" key="13">
    <source>
        <dbReference type="ARBA" id="ARBA00023034"/>
    </source>
</evidence>
<keyword evidence="13" id="KW-0333">Golgi apparatus</keyword>
<dbReference type="Gene3D" id="3.30.70.670">
    <property type="entry name" value="Formiminotransferase, C-terminal subdomain"/>
    <property type="match status" value="1"/>
</dbReference>
<keyword evidence="20" id="KW-0175">Coiled coil</keyword>
<gene>
    <name evidence="23" type="primary">ftcD</name>
    <name evidence="23" type="ORF">ENH14_03765</name>
</gene>
<evidence type="ECO:0000259" key="22">
    <source>
        <dbReference type="SMART" id="SM01222"/>
    </source>
</evidence>
<feature type="domain" description="Formiminotransferase N-terminal subdomain" evidence="22">
    <location>
        <begin position="3"/>
        <end position="180"/>
    </location>
</feature>
<evidence type="ECO:0000256" key="12">
    <source>
        <dbReference type="ARBA" id="ARBA00022954"/>
    </source>
</evidence>
<evidence type="ECO:0000256" key="20">
    <source>
        <dbReference type="SAM" id="Coils"/>
    </source>
</evidence>
<keyword evidence="15" id="KW-0456">Lyase</keyword>
<name>A0A7V0LVF5_UNCW3</name>
<feature type="coiled-coil region" evidence="20">
    <location>
        <begin position="393"/>
        <end position="420"/>
    </location>
</feature>
<comment type="subcellular location">
    <subcellularLocation>
        <location evidence="1">Cytoplasm</location>
        <location evidence="1">Cytoskeleton</location>
        <location evidence="1">Microtubule organizing center</location>
        <location evidence="1">Centrosome</location>
        <location evidence="1">Centriole</location>
    </subcellularLocation>
    <subcellularLocation>
        <location evidence="2">Golgi apparatus</location>
    </subcellularLocation>
</comment>
<evidence type="ECO:0000256" key="7">
    <source>
        <dbReference type="ARBA" id="ARBA00012998"/>
    </source>
</evidence>
<evidence type="ECO:0000256" key="5">
    <source>
        <dbReference type="ARBA" id="ARBA00010825"/>
    </source>
</evidence>
<dbReference type="InterPro" id="IPR036178">
    <property type="entry name" value="Formintransfe-cycloase-like_sf"/>
</dbReference>
<dbReference type="UniPathway" id="UPA00379">
    <property type="reaction ID" value="UER00555"/>
</dbReference>
<dbReference type="NCBIfam" id="TIGR02024">
    <property type="entry name" value="FtcD"/>
    <property type="match status" value="1"/>
</dbReference>
<proteinExistence type="inferred from homology"/>
<organism evidence="23">
    <name type="scientific">candidate division WOR-3 bacterium</name>
    <dbReference type="NCBI Taxonomy" id="2052148"/>
    <lineage>
        <taxon>Bacteria</taxon>
        <taxon>Bacteria division WOR-3</taxon>
    </lineage>
</organism>
<evidence type="ECO:0000256" key="14">
    <source>
        <dbReference type="ARBA" id="ARBA00023212"/>
    </source>
</evidence>
<evidence type="ECO:0000256" key="19">
    <source>
        <dbReference type="ARBA" id="ARBA00030029"/>
    </source>
</evidence>
<dbReference type="GO" id="GO:0030409">
    <property type="term" value="F:glutamate formimidoyltransferase activity"/>
    <property type="evidence" value="ECO:0007669"/>
    <property type="project" value="UniProtKB-EC"/>
</dbReference>
<keyword evidence="11" id="KW-0369">Histidine metabolism</keyword>
<dbReference type="InterPro" id="IPR012886">
    <property type="entry name" value="Formiminotransferase_N"/>
</dbReference>
<evidence type="ECO:0000256" key="16">
    <source>
        <dbReference type="ARBA" id="ARBA00023268"/>
    </source>
</evidence>
<keyword evidence="14" id="KW-0206">Cytoskeleton</keyword>
<evidence type="ECO:0000256" key="6">
    <source>
        <dbReference type="ARBA" id="ARBA00012252"/>
    </source>
</evidence>
<dbReference type="Gene3D" id="1.20.120.680">
    <property type="entry name" value="Formiminotetrahydrofolate cyclodeaminase monomer, up-and-down helical bundle"/>
    <property type="match status" value="1"/>
</dbReference>
<protein>
    <recommendedName>
        <fullName evidence="8">Formimidoyltransferase-cyclodeaminase</fullName>
        <ecNumber evidence="6">2.1.2.5</ecNumber>
        <ecNumber evidence="7">4.3.1.4</ecNumber>
    </recommendedName>
    <alternativeName>
        <fullName evidence="19">Formiminotransferase-cyclodeaminase</fullName>
    </alternativeName>
</protein>
<reference evidence="23" key="1">
    <citation type="journal article" date="2020" name="mSystems">
        <title>Genome- and Community-Level Interaction Insights into Carbon Utilization and Element Cycling Functions of Hydrothermarchaeota in Hydrothermal Sediment.</title>
        <authorList>
            <person name="Zhou Z."/>
            <person name="Liu Y."/>
            <person name="Xu W."/>
            <person name="Pan J."/>
            <person name="Luo Z.H."/>
            <person name="Li M."/>
        </authorList>
    </citation>
    <scope>NUCLEOTIDE SEQUENCE [LARGE SCALE GENOMIC DNA]</scope>
    <source>
        <strain evidence="23">HyVt-28</strain>
    </source>
</reference>
<comment type="function">
    <text evidence="17">Folate-dependent enzyme, that displays both transferase and deaminase activity. Serves to channel one-carbon units from formiminoglutamate to the folate pool.</text>
</comment>
<evidence type="ECO:0000256" key="1">
    <source>
        <dbReference type="ARBA" id="ARBA00004114"/>
    </source>
</evidence>
<dbReference type="GO" id="GO:0019557">
    <property type="term" value="P:L-histidine catabolic process to glutamate and formate"/>
    <property type="evidence" value="ECO:0007669"/>
    <property type="project" value="UniProtKB-UniPathway"/>
</dbReference>
<dbReference type="InterPro" id="IPR022384">
    <property type="entry name" value="FormiminoTrfase_cat_dom_sf"/>
</dbReference>